<dbReference type="PANTHER" id="PTHR30508:SF1">
    <property type="entry name" value="UPF0051 PROTEIN ABCI8, CHLOROPLASTIC-RELATED"/>
    <property type="match status" value="1"/>
</dbReference>
<feature type="non-terminal residue" evidence="3">
    <location>
        <position position="1"/>
    </location>
</feature>
<protein>
    <submittedName>
        <fullName evidence="3">Fe-S cluster assembly protein SufB</fullName>
    </submittedName>
</protein>
<proteinExistence type="inferred from homology"/>
<dbReference type="SUPFAM" id="SSF101960">
    <property type="entry name" value="Stabilizer of iron transporter SufD"/>
    <property type="match status" value="1"/>
</dbReference>
<dbReference type="InterPro" id="IPR037284">
    <property type="entry name" value="SUF_FeS_clus_asmbl_SufBD_sf"/>
</dbReference>
<comment type="caution">
    <text evidence="3">The sequence shown here is derived from an EMBL/GenBank/DDBJ whole genome shotgun (WGS) entry which is preliminary data.</text>
</comment>
<dbReference type="GO" id="GO:0016226">
    <property type="term" value="P:iron-sulfur cluster assembly"/>
    <property type="evidence" value="ECO:0007669"/>
    <property type="project" value="InterPro"/>
</dbReference>
<evidence type="ECO:0000313" key="4">
    <source>
        <dbReference type="Proteomes" id="UP000228614"/>
    </source>
</evidence>
<accession>A0A2H0V7X3</accession>
<sequence length="189" mass="20236">IVERDAVMEGVGGNFGSQVTMLYPCSGLRGEGSRAEHLGLAFANTGQIQDTGAKVIHQASNTSSRVVMKSISRGGGVSIYRGLLDISANAQNCLSNVECDALLLDDKSRSDTVPVMKIKNNSATIAHEAKVGKLSEEDIFYLTSRGLNKEDAASLIVNGFIDPIVKELPLEYAVEMNRMIELEMEGSVG</sequence>
<dbReference type="PANTHER" id="PTHR30508">
    <property type="entry name" value="FES CLUSTER ASSEMBLY PROTEIN SUF"/>
    <property type="match status" value="1"/>
</dbReference>
<comment type="similarity">
    <text evidence="1">Belongs to the iron-sulfur cluster assembly SufBD family.</text>
</comment>
<evidence type="ECO:0000256" key="1">
    <source>
        <dbReference type="ARBA" id="ARBA00043967"/>
    </source>
</evidence>
<organism evidence="3 4">
    <name type="scientific">Candidatus Falkowbacteria bacterium CG10_big_fil_rev_8_21_14_0_10_37_6</name>
    <dbReference type="NCBI Taxonomy" id="1974563"/>
    <lineage>
        <taxon>Bacteria</taxon>
        <taxon>Candidatus Falkowiibacteriota</taxon>
    </lineage>
</organism>
<dbReference type="Proteomes" id="UP000228614">
    <property type="component" value="Unassembled WGS sequence"/>
</dbReference>
<dbReference type="AlphaFoldDB" id="A0A2H0V7X3"/>
<feature type="domain" description="SUF system FeS cluster assembly SufBD core" evidence="2">
    <location>
        <begin position="2"/>
        <end position="160"/>
    </location>
</feature>
<evidence type="ECO:0000313" key="3">
    <source>
        <dbReference type="EMBL" id="PIR95161.1"/>
    </source>
</evidence>
<dbReference type="EMBL" id="PFAN01000012">
    <property type="protein sequence ID" value="PIR95161.1"/>
    <property type="molecule type" value="Genomic_DNA"/>
</dbReference>
<dbReference type="Pfam" id="PF01458">
    <property type="entry name" value="SUFBD_core"/>
    <property type="match status" value="1"/>
</dbReference>
<dbReference type="InterPro" id="IPR000825">
    <property type="entry name" value="SUF_FeS_clus_asmbl_SufBD_core"/>
</dbReference>
<name>A0A2H0V7X3_9BACT</name>
<reference evidence="4" key="1">
    <citation type="submission" date="2017-09" db="EMBL/GenBank/DDBJ databases">
        <title>Depth-based differentiation of microbial function through sediment-hosted aquifers and enrichment of novel symbionts in the deep terrestrial subsurface.</title>
        <authorList>
            <person name="Probst A.J."/>
            <person name="Ladd B."/>
            <person name="Jarett J.K."/>
            <person name="Geller-Mcgrath D.E."/>
            <person name="Sieber C.M.K."/>
            <person name="Emerson J.B."/>
            <person name="Anantharaman K."/>
            <person name="Thomas B.C."/>
            <person name="Malmstrom R."/>
            <person name="Stieglmeier M."/>
            <person name="Klingl A."/>
            <person name="Woyke T."/>
            <person name="Ryan C.M."/>
            <person name="Banfield J.F."/>
        </authorList>
    </citation>
    <scope>NUCLEOTIDE SEQUENCE [LARGE SCALE GENOMIC DNA]</scope>
</reference>
<evidence type="ECO:0000259" key="2">
    <source>
        <dbReference type="Pfam" id="PF01458"/>
    </source>
</evidence>
<gene>
    <name evidence="3" type="ORF">COT95_00190</name>
</gene>
<dbReference type="InterPro" id="IPR055346">
    <property type="entry name" value="Fe-S_cluster_assembly_SufBD"/>
</dbReference>